<feature type="chain" id="PRO_5007823450" evidence="2">
    <location>
        <begin position="24"/>
        <end position="205"/>
    </location>
</feature>
<evidence type="ECO:0000256" key="1">
    <source>
        <dbReference type="SAM" id="MobiDB-lite"/>
    </source>
</evidence>
<dbReference type="AlphaFoldDB" id="A0A161J7Y4"/>
<name>A0A161J7Y4_9GAMM</name>
<dbReference type="RefSeq" id="WP_063673667.1">
    <property type="nucleotide sequence ID" value="NZ_CP014841.1"/>
</dbReference>
<keyword evidence="2" id="KW-0732">Signal</keyword>
<protein>
    <submittedName>
        <fullName evidence="3">Uncharacterized protein</fullName>
    </submittedName>
</protein>
<reference evidence="3 4" key="1">
    <citation type="submission" date="2016-02" db="EMBL/GenBank/DDBJ databases">
        <title>Complete genome sequencing and analysis of ATSB10, Dyella thiooxydans isolated from rhizosphere soil of sunflower (Helianthus annuus L.).</title>
        <authorList>
            <person name="Lee Y."/>
            <person name="Hwangbo K."/>
            <person name="Chung H."/>
            <person name="Yoo J."/>
            <person name="Kim K.Y."/>
            <person name="Sa T.M."/>
            <person name="Um Y."/>
            <person name="Madhaiyan M."/>
        </authorList>
    </citation>
    <scope>NUCLEOTIDE SEQUENCE [LARGE SCALE GENOMIC DNA]</scope>
    <source>
        <strain evidence="3 4">ATSB10</strain>
    </source>
</reference>
<evidence type="ECO:0000313" key="4">
    <source>
        <dbReference type="Proteomes" id="UP000077255"/>
    </source>
</evidence>
<keyword evidence="4" id="KW-1185">Reference proteome</keyword>
<feature type="region of interest" description="Disordered" evidence="1">
    <location>
        <begin position="31"/>
        <end position="77"/>
    </location>
</feature>
<feature type="signal peptide" evidence="2">
    <location>
        <begin position="1"/>
        <end position="23"/>
    </location>
</feature>
<dbReference type="Proteomes" id="UP000077255">
    <property type="component" value="Chromosome"/>
</dbReference>
<dbReference type="PATRIC" id="fig|445710.3.peg.3207"/>
<feature type="compositionally biased region" description="Low complexity" evidence="1">
    <location>
        <begin position="55"/>
        <end position="77"/>
    </location>
</feature>
<dbReference type="STRING" id="445710.ATSB10_32050"/>
<proteinExistence type="predicted"/>
<organism evidence="3 4">
    <name type="scientific">Dyella thiooxydans</name>
    <dbReference type="NCBI Taxonomy" id="445710"/>
    <lineage>
        <taxon>Bacteria</taxon>
        <taxon>Pseudomonadati</taxon>
        <taxon>Pseudomonadota</taxon>
        <taxon>Gammaproteobacteria</taxon>
        <taxon>Lysobacterales</taxon>
        <taxon>Rhodanobacteraceae</taxon>
        <taxon>Dyella</taxon>
    </lineage>
</organism>
<dbReference type="KEGG" id="dtx:ATSB10_32050"/>
<evidence type="ECO:0000313" key="3">
    <source>
        <dbReference type="EMBL" id="AND70659.1"/>
    </source>
</evidence>
<feature type="compositionally biased region" description="Low complexity" evidence="1">
    <location>
        <begin position="37"/>
        <end position="47"/>
    </location>
</feature>
<gene>
    <name evidence="3" type="ORF">ATSB10_32050</name>
</gene>
<accession>A0A161J7Y4</accession>
<dbReference type="OrthoDB" id="6008970at2"/>
<evidence type="ECO:0000256" key="2">
    <source>
        <dbReference type="SAM" id="SignalP"/>
    </source>
</evidence>
<dbReference type="EMBL" id="CP014841">
    <property type="protein sequence ID" value="AND70659.1"/>
    <property type="molecule type" value="Genomic_DNA"/>
</dbReference>
<dbReference type="PROSITE" id="PS51257">
    <property type="entry name" value="PROKAR_LIPOPROTEIN"/>
    <property type="match status" value="1"/>
</dbReference>
<sequence>MKTSARSLLLCSLAAGGALLLGACGKHDDNNTPAPAPASTAATSPMTPMSPMPVPAATAPAPASTAAPAPAASSAPANAGTAAAATPAVDNAFGIEQVVIGDAVNTGHAVTAPKESIAADHKSIYASVETRGKTDGVTLSARWSYLEGKGQLVSAISQSIATDGPAVTTFKIQNPHLWPAGKYQVEIALDGKPVSTRAFEVKSPG</sequence>